<protein>
    <recommendedName>
        <fullName evidence="3">Carboxypeptidase regulatory-like domain-containing protein</fullName>
    </recommendedName>
</protein>
<evidence type="ECO:0008006" key="3">
    <source>
        <dbReference type="Google" id="ProtNLM"/>
    </source>
</evidence>
<reference evidence="1 2" key="1">
    <citation type="submission" date="2017-07" db="EMBL/GenBank/DDBJ databases">
        <title>Leptospira spp. isolated from tropical soils.</title>
        <authorList>
            <person name="Thibeaux R."/>
            <person name="Iraola G."/>
            <person name="Ferres I."/>
            <person name="Bierque E."/>
            <person name="Girault D."/>
            <person name="Soupe-Gilbert M.-E."/>
            <person name="Picardeau M."/>
            <person name="Goarant C."/>
        </authorList>
    </citation>
    <scope>NUCLEOTIDE SEQUENCE [LARGE SCALE GENOMIC DNA]</scope>
    <source>
        <strain evidence="1 2">JW2-C-B1</strain>
    </source>
</reference>
<accession>A0ABX4N8V7</accession>
<dbReference type="EMBL" id="NPDP01000019">
    <property type="protein sequence ID" value="PJZ29635.1"/>
    <property type="molecule type" value="Genomic_DNA"/>
</dbReference>
<organism evidence="1 2">
    <name type="scientific">Leptospira kmetyi</name>
    <dbReference type="NCBI Taxonomy" id="408139"/>
    <lineage>
        <taxon>Bacteria</taxon>
        <taxon>Pseudomonadati</taxon>
        <taxon>Spirochaetota</taxon>
        <taxon>Spirochaetia</taxon>
        <taxon>Leptospirales</taxon>
        <taxon>Leptospiraceae</taxon>
        <taxon>Leptospira</taxon>
    </lineage>
</organism>
<evidence type="ECO:0000313" key="1">
    <source>
        <dbReference type="EMBL" id="PJZ29635.1"/>
    </source>
</evidence>
<proteinExistence type="predicted"/>
<keyword evidence="2" id="KW-1185">Reference proteome</keyword>
<evidence type="ECO:0000313" key="2">
    <source>
        <dbReference type="Proteomes" id="UP000231919"/>
    </source>
</evidence>
<name>A0ABX4N8V7_9LEPT</name>
<comment type="caution">
    <text evidence="1">The sequence shown here is derived from an EMBL/GenBank/DDBJ whole genome shotgun (WGS) entry which is preliminary data.</text>
</comment>
<dbReference type="Proteomes" id="UP000231919">
    <property type="component" value="Unassembled WGS sequence"/>
</dbReference>
<sequence length="274" mass="32530">MDTQRRGDSFVRRNNFENFIIYGHTIENINRSNILKCTRLWCRWFYRRIIFFGIRLLIEYINTRPIFIEEYRIINDINSDSLNQSPGQILHHKGKIIRNISEYKKLGYNFPVLEWSRDQVPDGGESIFFGPYTTDLNEPGKYEISFYLKGVGFSTAEEIKQNYLILELDVNEIIERTEIMDHGTDYKILQPATFPQMNTIGKKYIRVNDLISNKNKPFILPITSKGYGIWEYRCFPYDGTDERNDNLAVFEKTVRIFFEKVVIKKVNKFNLPWA</sequence>
<gene>
    <name evidence="1" type="ORF">CH378_11835</name>
</gene>